<feature type="chain" id="PRO_5045894966" evidence="1">
    <location>
        <begin position="25"/>
        <end position="538"/>
    </location>
</feature>
<dbReference type="InterPro" id="IPR011990">
    <property type="entry name" value="TPR-like_helical_dom_sf"/>
</dbReference>
<reference evidence="2 3" key="1">
    <citation type="submission" date="2021-05" db="EMBL/GenBank/DDBJ databases">
        <title>Comparative genomic studies on the polysaccharide-degrading batcterial strains of the Flammeovirga genus.</title>
        <authorList>
            <person name="Zewei F."/>
            <person name="Zheng Z."/>
            <person name="Yu L."/>
            <person name="Ruyue G."/>
            <person name="Yanhong M."/>
            <person name="Yuanyuan C."/>
            <person name="Jingyan G."/>
            <person name="Wenjun H."/>
        </authorList>
    </citation>
    <scope>NUCLEOTIDE SEQUENCE [LARGE SCALE GENOMIC DNA]</scope>
    <source>
        <strain evidence="2 3">YS10</strain>
    </source>
</reference>
<dbReference type="Proteomes" id="UP000682802">
    <property type="component" value="Chromosome 1"/>
</dbReference>
<dbReference type="Pfam" id="PF12771">
    <property type="entry name" value="SusD-like_2"/>
    <property type="match status" value="1"/>
</dbReference>
<dbReference type="Gene3D" id="1.25.40.390">
    <property type="match status" value="1"/>
</dbReference>
<keyword evidence="3" id="KW-1185">Reference proteome</keyword>
<proteinExistence type="predicted"/>
<name>A0ABX8GST7_9BACT</name>
<evidence type="ECO:0000256" key="1">
    <source>
        <dbReference type="SAM" id="SignalP"/>
    </source>
</evidence>
<evidence type="ECO:0000313" key="3">
    <source>
        <dbReference type="Proteomes" id="UP000682802"/>
    </source>
</evidence>
<protein>
    <submittedName>
        <fullName evidence="2">SusD/RagB family nutrient-binding outer membrane lipoprotein</fullName>
    </submittedName>
</protein>
<dbReference type="SUPFAM" id="SSF48452">
    <property type="entry name" value="TPR-like"/>
    <property type="match status" value="1"/>
</dbReference>
<evidence type="ECO:0000313" key="2">
    <source>
        <dbReference type="EMBL" id="QWG06005.1"/>
    </source>
</evidence>
<dbReference type="PROSITE" id="PS51257">
    <property type="entry name" value="PROKAR_LIPOPROTEIN"/>
    <property type="match status" value="1"/>
</dbReference>
<accession>A0ABX8GST7</accession>
<dbReference type="RefSeq" id="WP_144073436.1">
    <property type="nucleotide sequence ID" value="NZ_CP076128.1"/>
</dbReference>
<dbReference type="InterPro" id="IPR041662">
    <property type="entry name" value="SusD-like_2"/>
</dbReference>
<keyword evidence="1" id="KW-0732">Signal</keyword>
<sequence length="538" mass="59336">MKFINKLKTVLVAGSMAAAMFACTDLEELNVDPNNPSEVPASYLLTSGQKYAMENVWDEWANGRFGLVYSQYWSQQAYPSESRFRYRDSSVNGQWISYFAAGGLKDLKASMDIASEILGNDAIVGETKDRASNQYAVAQITRVWLMHLITDIWGPVPYTEALQGNDIVAPTYDKQEMIYSSLLTELSEAQGKIVSSTGVDGDVIYGGNMAKWSKFAQSLKLRIALRMADRDNGVKLAEVVAEGGFIAGNEDNATLIFGSAPHNNPLNEDRKTRADFAASNTMVDLLSDMSDPRMMLYFDPTEESMTPPEDAPADWVPTPKYEGVIYGLDDNTANNLDISKYSQPSQATLYEKAPGIYISYPEVCFALAEAAQRASNTTLAASQYEAGIRASMEFWNAQATLAGMTRTIAQADIDAYVIAHPYDAANWKTSLGIQKWIALYMQGHQGWIEWRRLDFGVLRSPVAGHDRGNGDIPVRRPYPTDEQTLNLSSYNSGVEVLNSEAGFTGSGEFQGDNLNNPVWWDMTKGTQVAVDENGNPIP</sequence>
<dbReference type="EMBL" id="CP076128">
    <property type="protein sequence ID" value="QWG06005.1"/>
    <property type="molecule type" value="Genomic_DNA"/>
</dbReference>
<gene>
    <name evidence="2" type="ORF">KM029_11590</name>
</gene>
<feature type="signal peptide" evidence="1">
    <location>
        <begin position="1"/>
        <end position="24"/>
    </location>
</feature>
<organism evidence="2 3">
    <name type="scientific">Flammeovirga kamogawensis</name>
    <dbReference type="NCBI Taxonomy" id="373891"/>
    <lineage>
        <taxon>Bacteria</taxon>
        <taxon>Pseudomonadati</taxon>
        <taxon>Bacteroidota</taxon>
        <taxon>Cytophagia</taxon>
        <taxon>Cytophagales</taxon>
        <taxon>Flammeovirgaceae</taxon>
        <taxon>Flammeovirga</taxon>
    </lineage>
</organism>
<keyword evidence="2" id="KW-0449">Lipoprotein</keyword>